<evidence type="ECO:0000313" key="2">
    <source>
        <dbReference type="Proteomes" id="UP001603013"/>
    </source>
</evidence>
<accession>A0ABW6YM60</accession>
<protein>
    <recommendedName>
        <fullName evidence="3">PBS lyase</fullName>
    </recommendedName>
</protein>
<reference evidence="1 2" key="1">
    <citation type="submission" date="2024-10" db="EMBL/GenBank/DDBJ databases">
        <title>The Natural Products Discovery Center: Release of the First 8490 Sequenced Strains for Exploring Actinobacteria Biosynthetic Diversity.</title>
        <authorList>
            <person name="Kalkreuter E."/>
            <person name="Kautsar S.A."/>
            <person name="Yang D."/>
            <person name="Bader C.D."/>
            <person name="Teijaro C.N."/>
            <person name="Fluegel L."/>
            <person name="Davis C.M."/>
            <person name="Simpson J.R."/>
            <person name="Lauterbach L."/>
            <person name="Steele A.D."/>
            <person name="Gui C."/>
            <person name="Meng S."/>
            <person name="Li G."/>
            <person name="Viehrig K."/>
            <person name="Ye F."/>
            <person name="Su P."/>
            <person name="Kiefer A.F."/>
            <person name="Nichols A."/>
            <person name="Cepeda A.J."/>
            <person name="Yan W."/>
            <person name="Fan B."/>
            <person name="Jiang Y."/>
            <person name="Adhikari A."/>
            <person name="Zheng C.-J."/>
            <person name="Schuster L."/>
            <person name="Cowan T.M."/>
            <person name="Smanski M.J."/>
            <person name="Chevrette M.G."/>
            <person name="De Carvalho L.P.S."/>
            <person name="Shen B."/>
        </authorList>
    </citation>
    <scope>NUCLEOTIDE SEQUENCE [LARGE SCALE GENOMIC DNA]</scope>
    <source>
        <strain evidence="1 2">NPDC015755</strain>
    </source>
</reference>
<evidence type="ECO:0008006" key="3">
    <source>
        <dbReference type="Google" id="ProtNLM"/>
    </source>
</evidence>
<dbReference type="Proteomes" id="UP001603013">
    <property type="component" value="Unassembled WGS sequence"/>
</dbReference>
<proteinExistence type="predicted"/>
<sequence length="1173" mass="123827">MISTAGQLLAALEPLPHAARLRYTAVTAHRLAARGGLRPLLTTLDALGPYERRLAALAALAAGELGHLMARLGDPDPVVRRYALRGARRLPVPDAAVEAAHDDAPAVVRADLARLLRDGRRPALAERLVLRVRTEYGDQDAARLLPGCSTEFTARMLPELAGALAFEDWSTLAVRHPVAVLAHMERELGGLPGRSRNDWWRRHAVGIAAALPASPDRVLDLLERYGPDDLPGPVHDRLADLVAVDAERVARWLADPCRAAARWERTPGRAVMRQLVAADPPSLPMLGARWFHRTAFGALLRSMPPARRPGFVDAVVTAGDPRRNVRAHEGVLALLPTAERHARARAAVETLRAERRSVWELWGLLALLPTAEARPELLAALRTGDADERGTIWDRLTVNAGHTRDPEQVAEILALAADRLTNERDPVRGEALSAFADLPVELFVAALGAGAGAGCRTGAESLERLCLDALGARDCSRGTRDTIRTLAVTLLATSVGGAAADGAAPPTDAPAGAVGADALRTAVRLTEALTAHTGTVELGRLGNTVRGDGVRALLQAVGPWLDRAAIRGDVGPLLALVRSCGHRAYRIPELQDRLEQALRTCPDGVFGEVAAAWLADRATRGDRVGELLAREPSAVFLPQVLAVLAAERTDLLDRALREVPAPGGRFPAAGVPRPLPPFRYADRWLPRQQESAVRLAAAVVADPGRGLDERAALLRAVARVPEHGRALLQRYTAAVPTGPVAGSRDTATSTSGHAESALTAAALDAAAHTDDPASALGALLDHAGDDRAAAAWSAAVRAAARARPTQVAALLRDVLTRESGVKVTVRKAAARLAARHLPPRAAAALLSTVGSTPGVHPDVHATVVGLAATLLPDEEMWALLESAASDGPDAARRTLLDVTPADLAPAHRTRFGELVARLPFVAEEQTAEQALFNLRDWAQYTPAAGTALADVYTDLTSPLSVWRAGYGLTELAQSELPHPIGGVEPGSLLHDVVGRLLAFIAAGEEEGGGVRGKDLPARRRLESLIGSSIRDHRMCAALARRLAAEPAVTAIRTALLVRAIDLEAAAPDLLLSLGELTAAIEGRAVLGARVAEDVEEAHRYGNPLAGPAAALEVVGALSSDGGLVEGLLAVGLATAIGTRQNWPESCRAAVVELRRHPEQEVREAAYATVLGGS</sequence>
<comment type="caution">
    <text evidence="1">The sequence shown here is derived from an EMBL/GenBank/DDBJ whole genome shotgun (WGS) entry which is preliminary data.</text>
</comment>
<organism evidence="1 2">
    <name type="scientific">Streptomyces lateritius</name>
    <dbReference type="NCBI Taxonomy" id="67313"/>
    <lineage>
        <taxon>Bacteria</taxon>
        <taxon>Bacillati</taxon>
        <taxon>Actinomycetota</taxon>
        <taxon>Actinomycetes</taxon>
        <taxon>Kitasatosporales</taxon>
        <taxon>Streptomycetaceae</taxon>
        <taxon>Streptomyces</taxon>
    </lineage>
</organism>
<name>A0ABW6YM60_9ACTN</name>
<keyword evidence="2" id="KW-1185">Reference proteome</keyword>
<dbReference type="EMBL" id="JBIBSM010000026">
    <property type="protein sequence ID" value="MFF8280875.1"/>
    <property type="molecule type" value="Genomic_DNA"/>
</dbReference>
<dbReference type="RefSeq" id="WP_391937649.1">
    <property type="nucleotide sequence ID" value="NZ_JBIBSM010000026.1"/>
</dbReference>
<gene>
    <name evidence="1" type="ORF">ACF05T_33240</name>
</gene>
<evidence type="ECO:0000313" key="1">
    <source>
        <dbReference type="EMBL" id="MFF8280875.1"/>
    </source>
</evidence>